<keyword evidence="4" id="KW-1003">Cell membrane</keyword>
<reference evidence="12" key="1">
    <citation type="submission" date="2016-10" db="EMBL/GenBank/DDBJ databases">
        <authorList>
            <person name="Varghese N."/>
            <person name="Submissions S."/>
        </authorList>
    </citation>
    <scope>NUCLEOTIDE SEQUENCE [LARGE SCALE GENOMIC DNA]</scope>
    <source>
        <strain evidence="12">CGMCC 4.5579</strain>
    </source>
</reference>
<evidence type="ECO:0000256" key="9">
    <source>
        <dbReference type="ARBA" id="ARBA00023251"/>
    </source>
</evidence>
<dbReference type="PANTHER" id="PTHR42711:SF5">
    <property type="entry name" value="ABC TRANSPORTER ATP-BINDING PROTEIN NATA"/>
    <property type="match status" value="1"/>
</dbReference>
<evidence type="ECO:0000256" key="8">
    <source>
        <dbReference type="ARBA" id="ARBA00023136"/>
    </source>
</evidence>
<feature type="domain" description="ABC transporter" evidence="10">
    <location>
        <begin position="20"/>
        <end position="250"/>
    </location>
</feature>
<accession>A0A1I5URQ1</accession>
<dbReference type="InterPro" id="IPR003593">
    <property type="entry name" value="AAA+_ATPase"/>
</dbReference>
<protein>
    <submittedName>
        <fullName evidence="11">Lipooligosaccharide transport system ATP-binding protein</fullName>
    </submittedName>
</protein>
<dbReference type="STRING" id="587909.SAMN05421810_10491"/>
<dbReference type="EMBL" id="FOWW01000004">
    <property type="protein sequence ID" value="SFP97953.1"/>
    <property type="molecule type" value="Genomic_DNA"/>
</dbReference>
<evidence type="ECO:0000256" key="1">
    <source>
        <dbReference type="ARBA" id="ARBA00004202"/>
    </source>
</evidence>
<comment type="similarity">
    <text evidence="2">Belongs to the ABC transporter superfamily.</text>
</comment>
<dbReference type="PROSITE" id="PS50893">
    <property type="entry name" value="ABC_TRANSPORTER_2"/>
    <property type="match status" value="1"/>
</dbReference>
<sequence length="322" mass="35622">MGRGSVHGVNTEGEQAGPLVEGKALVKRFGDVEAVRGIDVEVRRGEAFGFLGPNGAGKSSTMRMIGCVSPRSDGDLTVLGMDPDRDGPRIRARMGVVPQQDNLDTELTVRQNLQVYGRYFGLSRAHVRRRAVELLEFANLTERADDEVEPLSGGMKRRLTIARALVNDPELLLLDEPTTGLDPQARHLLWDRLFRLKSQGVTLIVTTHYMDEAEQLCDRLVVMDGGRIAAEGSPLELIARFSTREVLELRFPPGEQDGVVPLVEDLADRLEVLPDRLLLYTDAGEAALERVHARGVRPLSSLVRRSTLEDVFLRLTGRSLVE</sequence>
<comment type="subcellular location">
    <subcellularLocation>
        <location evidence="1">Cell membrane</location>
        <topology evidence="1">Peripheral membrane protein</topology>
    </subcellularLocation>
</comment>
<evidence type="ECO:0000256" key="3">
    <source>
        <dbReference type="ARBA" id="ARBA00022448"/>
    </source>
</evidence>
<gene>
    <name evidence="11" type="ORF">SAMN05421810_10491</name>
</gene>
<dbReference type="GO" id="GO:0046677">
    <property type="term" value="P:response to antibiotic"/>
    <property type="evidence" value="ECO:0007669"/>
    <property type="project" value="UniProtKB-KW"/>
</dbReference>
<dbReference type="InterPro" id="IPR003439">
    <property type="entry name" value="ABC_transporter-like_ATP-bd"/>
</dbReference>
<dbReference type="SUPFAM" id="SSF52540">
    <property type="entry name" value="P-loop containing nucleoside triphosphate hydrolases"/>
    <property type="match status" value="1"/>
</dbReference>
<dbReference type="AlphaFoldDB" id="A0A1I5URQ1"/>
<organism evidence="11 12">
    <name type="scientific">Amycolatopsis arida</name>
    <dbReference type="NCBI Taxonomy" id="587909"/>
    <lineage>
        <taxon>Bacteria</taxon>
        <taxon>Bacillati</taxon>
        <taxon>Actinomycetota</taxon>
        <taxon>Actinomycetes</taxon>
        <taxon>Pseudonocardiales</taxon>
        <taxon>Pseudonocardiaceae</taxon>
        <taxon>Amycolatopsis</taxon>
    </lineage>
</organism>
<evidence type="ECO:0000256" key="2">
    <source>
        <dbReference type="ARBA" id="ARBA00005417"/>
    </source>
</evidence>
<dbReference type="Pfam" id="PF00005">
    <property type="entry name" value="ABC_tran"/>
    <property type="match status" value="1"/>
</dbReference>
<keyword evidence="3" id="KW-0813">Transport</keyword>
<evidence type="ECO:0000259" key="10">
    <source>
        <dbReference type="PROSITE" id="PS50893"/>
    </source>
</evidence>
<evidence type="ECO:0000313" key="11">
    <source>
        <dbReference type="EMBL" id="SFP97953.1"/>
    </source>
</evidence>
<dbReference type="GO" id="GO:0005524">
    <property type="term" value="F:ATP binding"/>
    <property type="evidence" value="ECO:0007669"/>
    <property type="project" value="UniProtKB-KW"/>
</dbReference>
<keyword evidence="8" id="KW-0472">Membrane</keyword>
<proteinExistence type="inferred from homology"/>
<dbReference type="PANTHER" id="PTHR42711">
    <property type="entry name" value="ABC TRANSPORTER ATP-BINDING PROTEIN"/>
    <property type="match status" value="1"/>
</dbReference>
<keyword evidence="12" id="KW-1185">Reference proteome</keyword>
<name>A0A1I5URQ1_9PSEU</name>
<dbReference type="InterPro" id="IPR027417">
    <property type="entry name" value="P-loop_NTPase"/>
</dbReference>
<evidence type="ECO:0000256" key="6">
    <source>
        <dbReference type="ARBA" id="ARBA00022840"/>
    </source>
</evidence>
<dbReference type="SMART" id="SM00382">
    <property type="entry name" value="AAA"/>
    <property type="match status" value="1"/>
</dbReference>
<dbReference type="PROSITE" id="PS00211">
    <property type="entry name" value="ABC_TRANSPORTER_1"/>
    <property type="match status" value="1"/>
</dbReference>
<dbReference type="GO" id="GO:0016887">
    <property type="term" value="F:ATP hydrolysis activity"/>
    <property type="evidence" value="ECO:0007669"/>
    <property type="project" value="InterPro"/>
</dbReference>
<dbReference type="FunFam" id="3.40.50.300:FF:000589">
    <property type="entry name" value="ABC transporter, ATP-binding subunit"/>
    <property type="match status" value="1"/>
</dbReference>
<dbReference type="Gene3D" id="3.40.50.300">
    <property type="entry name" value="P-loop containing nucleotide triphosphate hydrolases"/>
    <property type="match status" value="1"/>
</dbReference>
<dbReference type="InterPro" id="IPR050763">
    <property type="entry name" value="ABC_transporter_ATP-binding"/>
</dbReference>
<keyword evidence="9" id="KW-0046">Antibiotic resistance</keyword>
<evidence type="ECO:0000256" key="4">
    <source>
        <dbReference type="ARBA" id="ARBA00022475"/>
    </source>
</evidence>
<dbReference type="InterPro" id="IPR017871">
    <property type="entry name" value="ABC_transporter-like_CS"/>
</dbReference>
<dbReference type="Proteomes" id="UP000198727">
    <property type="component" value="Unassembled WGS sequence"/>
</dbReference>
<keyword evidence="7" id="KW-1278">Translocase</keyword>
<keyword evidence="5" id="KW-0547">Nucleotide-binding</keyword>
<evidence type="ECO:0000256" key="5">
    <source>
        <dbReference type="ARBA" id="ARBA00022741"/>
    </source>
</evidence>
<evidence type="ECO:0000313" key="12">
    <source>
        <dbReference type="Proteomes" id="UP000198727"/>
    </source>
</evidence>
<evidence type="ECO:0000256" key="7">
    <source>
        <dbReference type="ARBA" id="ARBA00022967"/>
    </source>
</evidence>
<keyword evidence="6 11" id="KW-0067">ATP-binding</keyword>
<dbReference type="GO" id="GO:0005886">
    <property type="term" value="C:plasma membrane"/>
    <property type="evidence" value="ECO:0007669"/>
    <property type="project" value="UniProtKB-SubCell"/>
</dbReference>